<dbReference type="EMBL" id="VOQQ01000001">
    <property type="protein sequence ID" value="TXC63740.1"/>
    <property type="molecule type" value="Genomic_DNA"/>
</dbReference>
<dbReference type="AlphaFoldDB" id="A0A5C6TUE7"/>
<dbReference type="RefSeq" id="WP_147043146.1">
    <property type="nucleotide sequence ID" value="NZ_BAABIR010000004.1"/>
</dbReference>
<evidence type="ECO:0000256" key="1">
    <source>
        <dbReference type="SAM" id="MobiDB-lite"/>
    </source>
</evidence>
<feature type="region of interest" description="Disordered" evidence="1">
    <location>
        <begin position="72"/>
        <end position="92"/>
    </location>
</feature>
<name>A0A5C6TUE7_9SPHN</name>
<proteinExistence type="predicted"/>
<accession>A0A5C6TUE7</accession>
<gene>
    <name evidence="2" type="ORF">FRZ32_08740</name>
</gene>
<evidence type="ECO:0000313" key="3">
    <source>
        <dbReference type="Proteomes" id="UP000321249"/>
    </source>
</evidence>
<organism evidence="2 3">
    <name type="scientific">Allosphingosinicella ginsenosidimutans</name>
    <dbReference type="NCBI Taxonomy" id="1176539"/>
    <lineage>
        <taxon>Bacteria</taxon>
        <taxon>Pseudomonadati</taxon>
        <taxon>Pseudomonadota</taxon>
        <taxon>Alphaproteobacteria</taxon>
        <taxon>Sphingomonadales</taxon>
        <taxon>Sphingomonadaceae</taxon>
        <taxon>Allosphingosinicella</taxon>
    </lineage>
</organism>
<comment type="caution">
    <text evidence="2">The sequence shown here is derived from an EMBL/GenBank/DDBJ whole genome shotgun (WGS) entry which is preliminary data.</text>
</comment>
<keyword evidence="3" id="KW-1185">Reference proteome</keyword>
<sequence length="131" mass="13958">MFIALLIAAALPHAPQATTPEQMLGQVNRDSPEDEELAAIRAAEQHPLGTLANPIRVGGPEGEHAYLGRLRCPDGSTPQIGPHSDGGTGGYGTVTRVYPVRCAGSEARLVFDMYHEEHSEDRAPAGFSLSR</sequence>
<dbReference type="Proteomes" id="UP000321249">
    <property type="component" value="Unassembled WGS sequence"/>
</dbReference>
<reference evidence="2 3" key="1">
    <citation type="journal article" date="2015" name="J. Microbiol.">
        <title>Sphingosinicella ginsenosidimutans sp. nov., with ginsenoside converting activity.</title>
        <authorList>
            <person name="Kim J.K."/>
            <person name="Kang M.S."/>
            <person name="Park S.C."/>
            <person name="Kim K.M."/>
            <person name="Choi K."/>
            <person name="Yoon M.H."/>
            <person name="Im W.T."/>
        </authorList>
    </citation>
    <scope>NUCLEOTIDE SEQUENCE [LARGE SCALE GENOMIC DNA]</scope>
    <source>
        <strain evidence="2 3">BS-11</strain>
    </source>
</reference>
<dbReference type="OrthoDB" id="6025791at2"/>
<evidence type="ECO:0000313" key="2">
    <source>
        <dbReference type="EMBL" id="TXC63740.1"/>
    </source>
</evidence>
<protein>
    <submittedName>
        <fullName evidence="2">Uncharacterized protein</fullName>
    </submittedName>
</protein>